<dbReference type="Gene3D" id="1.10.10.2520">
    <property type="entry name" value="Cell wall hydrolase SleB, domain 1"/>
    <property type="match status" value="1"/>
</dbReference>
<name>A0A0F9EDN9_9ZZZZ</name>
<dbReference type="InterPro" id="IPR042047">
    <property type="entry name" value="SleB_dom1"/>
</dbReference>
<proteinExistence type="predicted"/>
<dbReference type="GO" id="GO:0016787">
    <property type="term" value="F:hydrolase activity"/>
    <property type="evidence" value="ECO:0007669"/>
    <property type="project" value="InterPro"/>
</dbReference>
<dbReference type="InterPro" id="IPR011105">
    <property type="entry name" value="Cell_wall_hydrolase_SleB"/>
</dbReference>
<sequence length="141" mass="15845">MVDRPLDDMSELEVMGRTLWVEVRGELIAGKIGVANVIMNRVARGGWWGDTIKKVCLFPFAFSGWNKNDVNYEALRKVAPNEHSLIICRTVAEIAAMGALKDTVEESCHYHDNSIGFPASWGPPKEPVKIIGRLKFYNNVR</sequence>
<dbReference type="EMBL" id="LAZR01025385">
    <property type="protein sequence ID" value="KKL72074.1"/>
    <property type="molecule type" value="Genomic_DNA"/>
</dbReference>
<evidence type="ECO:0000313" key="2">
    <source>
        <dbReference type="EMBL" id="KKL72074.1"/>
    </source>
</evidence>
<comment type="caution">
    <text evidence="2">The sequence shown here is derived from an EMBL/GenBank/DDBJ whole genome shotgun (WGS) entry which is preliminary data.</text>
</comment>
<gene>
    <name evidence="2" type="ORF">LCGC14_2088570</name>
</gene>
<evidence type="ECO:0000259" key="1">
    <source>
        <dbReference type="Pfam" id="PF07486"/>
    </source>
</evidence>
<feature type="domain" description="Cell wall hydrolase SleB" evidence="1">
    <location>
        <begin position="25"/>
        <end position="137"/>
    </location>
</feature>
<accession>A0A0F9EDN9</accession>
<dbReference type="AlphaFoldDB" id="A0A0F9EDN9"/>
<protein>
    <recommendedName>
        <fullName evidence="1">Cell wall hydrolase SleB domain-containing protein</fullName>
    </recommendedName>
</protein>
<dbReference type="Pfam" id="PF07486">
    <property type="entry name" value="Hydrolase_2"/>
    <property type="match status" value="1"/>
</dbReference>
<organism evidence="2">
    <name type="scientific">marine sediment metagenome</name>
    <dbReference type="NCBI Taxonomy" id="412755"/>
    <lineage>
        <taxon>unclassified sequences</taxon>
        <taxon>metagenomes</taxon>
        <taxon>ecological metagenomes</taxon>
    </lineage>
</organism>
<reference evidence="2" key="1">
    <citation type="journal article" date="2015" name="Nature">
        <title>Complex archaea that bridge the gap between prokaryotes and eukaryotes.</title>
        <authorList>
            <person name="Spang A."/>
            <person name="Saw J.H."/>
            <person name="Jorgensen S.L."/>
            <person name="Zaremba-Niedzwiedzka K."/>
            <person name="Martijn J."/>
            <person name="Lind A.E."/>
            <person name="van Eijk R."/>
            <person name="Schleper C."/>
            <person name="Guy L."/>
            <person name="Ettema T.J."/>
        </authorList>
    </citation>
    <scope>NUCLEOTIDE SEQUENCE</scope>
</reference>